<name>A0A9R1TQ27_9HYME</name>
<dbReference type="Proteomes" id="UP000694866">
    <property type="component" value="Unplaced"/>
</dbReference>
<dbReference type="RefSeq" id="XP_011313184.1">
    <property type="nucleotide sequence ID" value="XM_011314882.1"/>
</dbReference>
<proteinExistence type="predicted"/>
<dbReference type="PANTHER" id="PTHR46948">
    <property type="entry name" value="RIBONUCLEASE P PROTEIN SUBUNIT P38"/>
    <property type="match status" value="1"/>
</dbReference>
<dbReference type="InterPro" id="IPR029064">
    <property type="entry name" value="Ribosomal_eL30-like_sf"/>
</dbReference>
<evidence type="ECO:0000256" key="1">
    <source>
        <dbReference type="SAM" id="MobiDB-lite"/>
    </source>
</evidence>
<dbReference type="SUPFAM" id="SSF55315">
    <property type="entry name" value="L30e-like"/>
    <property type="match status" value="1"/>
</dbReference>
<gene>
    <name evidence="4 5" type="primary">LOC105272676</name>
</gene>
<dbReference type="GO" id="GO:0033204">
    <property type="term" value="F:ribonuclease P RNA binding"/>
    <property type="evidence" value="ECO:0007669"/>
    <property type="project" value="TreeGrafter"/>
</dbReference>
<dbReference type="Gene3D" id="3.30.1330.30">
    <property type="match status" value="1"/>
</dbReference>
<dbReference type="AlphaFoldDB" id="A0A9R1TQ27"/>
<dbReference type="OrthoDB" id="20109at2759"/>
<dbReference type="GO" id="GO:0004526">
    <property type="term" value="F:ribonuclease P activity"/>
    <property type="evidence" value="ECO:0007669"/>
    <property type="project" value="TreeGrafter"/>
</dbReference>
<dbReference type="InterPro" id="IPR004038">
    <property type="entry name" value="Ribosomal_eL8/eL30/eS12/Gad45"/>
</dbReference>
<organism evidence="3 5">
    <name type="scientific">Fopius arisanus</name>
    <dbReference type="NCBI Taxonomy" id="64838"/>
    <lineage>
        <taxon>Eukaryota</taxon>
        <taxon>Metazoa</taxon>
        <taxon>Ecdysozoa</taxon>
        <taxon>Arthropoda</taxon>
        <taxon>Hexapoda</taxon>
        <taxon>Insecta</taxon>
        <taxon>Pterygota</taxon>
        <taxon>Neoptera</taxon>
        <taxon>Endopterygota</taxon>
        <taxon>Hymenoptera</taxon>
        <taxon>Apocrita</taxon>
        <taxon>Ichneumonoidea</taxon>
        <taxon>Braconidae</taxon>
        <taxon>Opiinae</taxon>
        <taxon>Fopius</taxon>
    </lineage>
</organism>
<sequence>MVTPKNTKNLKRPVSTIKTGPVKGLRNILANPHEFLWPVMRDDEGKLKNILTESLPNKTAQLREISWAQLRKMSKDERANLKKENKLKKKDAGDKMTENMCLGVNAVTRSLEKDSLISVLIDSNVEPLIMIKHVVAMCQRKNIPVILIPFLKTTTFQKLGFAAAALGLRKLSGSPETWLFYKLHQYILNLAQRLPKPKNPLQLFYTGDDEEQEEEEIQLTAANQRPLMSFKLSTIAYLQRKSIKERVFTPPEPQKPLEIEEKFSGEFISLANDVKMEYQHEKVIEIRKRRRYINNHQQVVKISKKNLKQIVERVEKHNKKGKIGKTNEGHAEIHNVYHPLKVKRVHGNPKRLKASKTPKIKKKSIAGKA</sequence>
<feature type="region of interest" description="Disordered" evidence="1">
    <location>
        <begin position="347"/>
        <end position="369"/>
    </location>
</feature>
<reference evidence="4 5" key="1">
    <citation type="submission" date="2025-04" db="UniProtKB">
        <authorList>
            <consortium name="RefSeq"/>
        </authorList>
    </citation>
    <scope>IDENTIFICATION</scope>
    <source>
        <strain evidence="4 5">USDA-PBARC FA_bdor</strain>
        <tissue evidence="4 5">Whole organism</tissue>
    </source>
</reference>
<dbReference type="GO" id="GO:0000172">
    <property type="term" value="C:ribonuclease MRP complex"/>
    <property type="evidence" value="ECO:0007669"/>
    <property type="project" value="InterPro"/>
</dbReference>
<dbReference type="Pfam" id="PF01248">
    <property type="entry name" value="Ribosomal_L7Ae"/>
    <property type="match status" value="1"/>
</dbReference>
<protein>
    <submittedName>
        <fullName evidence="4 5">Uncharacterized protein isoform X1</fullName>
    </submittedName>
</protein>
<dbReference type="GeneID" id="105272676"/>
<dbReference type="GO" id="GO:0001650">
    <property type="term" value="C:fibrillar center"/>
    <property type="evidence" value="ECO:0007669"/>
    <property type="project" value="TreeGrafter"/>
</dbReference>
<evidence type="ECO:0000313" key="3">
    <source>
        <dbReference type="Proteomes" id="UP000694866"/>
    </source>
</evidence>
<evidence type="ECO:0000259" key="2">
    <source>
        <dbReference type="Pfam" id="PF01248"/>
    </source>
</evidence>
<dbReference type="GO" id="GO:0005655">
    <property type="term" value="C:nucleolar ribonuclease P complex"/>
    <property type="evidence" value="ECO:0007669"/>
    <property type="project" value="InterPro"/>
</dbReference>
<accession>A0A9R1TQ27</accession>
<keyword evidence="3" id="KW-1185">Reference proteome</keyword>
<feature type="domain" description="Ribosomal protein eL8/eL30/eS12/Gadd45" evidence="2">
    <location>
        <begin position="86"/>
        <end position="148"/>
    </location>
</feature>
<evidence type="ECO:0000313" key="4">
    <source>
        <dbReference type="RefSeq" id="XP_011313184.1"/>
    </source>
</evidence>
<evidence type="ECO:0000313" key="5">
    <source>
        <dbReference type="RefSeq" id="XP_011313185.1"/>
    </source>
</evidence>
<dbReference type="GO" id="GO:0001682">
    <property type="term" value="P:tRNA 5'-leader removal"/>
    <property type="evidence" value="ECO:0007669"/>
    <property type="project" value="InterPro"/>
</dbReference>
<dbReference type="PANTHER" id="PTHR46948:SF1">
    <property type="entry name" value="RIBONUCLEASE P PROTEIN SUBUNIT P38"/>
    <property type="match status" value="1"/>
</dbReference>
<dbReference type="RefSeq" id="XP_011313185.1">
    <property type="nucleotide sequence ID" value="XM_011314883.1"/>
</dbReference>
<accession>A0A9R1U9E5</accession>
<dbReference type="InterPro" id="IPR042848">
    <property type="entry name" value="Rpp38"/>
</dbReference>
<dbReference type="KEGG" id="fas:105272676"/>